<dbReference type="EMBL" id="CADDAV010000020">
    <property type="protein sequence ID" value="CAB0607910.1"/>
    <property type="molecule type" value="Genomic_DNA"/>
</dbReference>
<organism evidence="3 4">
    <name type="scientific">Corynebacterium diphtheriae</name>
    <dbReference type="NCBI Taxonomy" id="1717"/>
    <lineage>
        <taxon>Bacteria</taxon>
        <taxon>Bacillati</taxon>
        <taxon>Actinomycetota</taxon>
        <taxon>Actinomycetes</taxon>
        <taxon>Mycobacteriales</taxon>
        <taxon>Corynebacteriaceae</taxon>
        <taxon>Corynebacterium</taxon>
    </lineage>
</organism>
<reference evidence="3 4" key="1">
    <citation type="submission" date="2020-02" db="EMBL/GenBank/DDBJ databases">
        <authorList>
            <person name="Brisse S."/>
        </authorList>
    </citation>
    <scope>NUCLEOTIDE SEQUENCE [LARGE SCALE GENOMIC DNA]</scope>
    <source>
        <strain evidence="3">CIP107547</strain>
    </source>
</reference>
<evidence type="ECO:0000313" key="4">
    <source>
        <dbReference type="Proteomes" id="UP000480222"/>
    </source>
</evidence>
<dbReference type="PROSITE" id="PS51257">
    <property type="entry name" value="PROKAR_LIPOPROTEIN"/>
    <property type="match status" value="1"/>
</dbReference>
<keyword evidence="2" id="KW-0732">Signal</keyword>
<comment type="caution">
    <text evidence="3">The sequence shown here is derived from an EMBL/GenBank/DDBJ whole genome shotgun (WGS) entry which is preliminary data.</text>
</comment>
<dbReference type="PANTHER" id="PTHR36302:SF1">
    <property type="entry name" value="COPPER CHAPERONE PCU(A)C"/>
    <property type="match status" value="1"/>
</dbReference>
<protein>
    <submittedName>
        <fullName evidence="3">Copper chaperone PCu(A)C</fullName>
    </submittedName>
</protein>
<proteinExistence type="predicted"/>
<dbReference type="InterPro" id="IPR007410">
    <property type="entry name" value="LpqE-like"/>
</dbReference>
<feature type="region of interest" description="Disordered" evidence="1">
    <location>
        <begin position="182"/>
        <end position="204"/>
    </location>
</feature>
<evidence type="ECO:0000256" key="1">
    <source>
        <dbReference type="SAM" id="MobiDB-lite"/>
    </source>
</evidence>
<evidence type="ECO:0000313" key="3">
    <source>
        <dbReference type="EMBL" id="CAB0607910.1"/>
    </source>
</evidence>
<dbReference type="RefSeq" id="WP_003851753.1">
    <property type="nucleotide sequence ID" value="NZ_CAJDXW010000001.1"/>
</dbReference>
<dbReference type="Proteomes" id="UP000480222">
    <property type="component" value="Unassembled WGS sequence"/>
</dbReference>
<dbReference type="Gene3D" id="2.60.40.1890">
    <property type="entry name" value="PCu(A)C copper chaperone"/>
    <property type="match status" value="1"/>
</dbReference>
<evidence type="ECO:0000256" key="2">
    <source>
        <dbReference type="SAM" id="SignalP"/>
    </source>
</evidence>
<dbReference type="InterPro" id="IPR058248">
    <property type="entry name" value="Lxx211020-like"/>
</dbReference>
<dbReference type="AlphaFoldDB" id="A0A1J6AB45"/>
<dbReference type="Pfam" id="PF04314">
    <property type="entry name" value="PCuAC"/>
    <property type="match status" value="1"/>
</dbReference>
<accession>A0A1J6AB45</accession>
<name>A0A1J6AB45_CORDP</name>
<sequence>MSTSRRIKGAIAVLAMASIALTACSNSESDSEKKVDTASSAAAAASETNSMSMGADSVMMMNPYVRSMEDGKSMTGIFGEIMNHSDKDVTVVGFSSSINAKMNQLHEVVDGVMKEKEGGFVIPAGGTYTLEPGKDHMMLMGVDKPVVAGDTVSVTLELSDGTTVDVKDIPVRKLGAGDENYGADGAVHMDHGTSDTMKHDHSHK</sequence>
<feature type="chain" id="PRO_5043881818" evidence="2">
    <location>
        <begin position="23"/>
        <end position="204"/>
    </location>
</feature>
<dbReference type="SUPFAM" id="SSF110087">
    <property type="entry name" value="DR1885-like metal-binding protein"/>
    <property type="match status" value="1"/>
</dbReference>
<feature type="compositionally biased region" description="Basic and acidic residues" evidence="1">
    <location>
        <begin position="187"/>
        <end position="204"/>
    </location>
</feature>
<feature type="signal peptide" evidence="2">
    <location>
        <begin position="1"/>
        <end position="22"/>
    </location>
</feature>
<gene>
    <name evidence="3" type="ORF">CIP107547_01592</name>
</gene>
<dbReference type="PANTHER" id="PTHR36302">
    <property type="entry name" value="BLR7088 PROTEIN"/>
    <property type="match status" value="1"/>
</dbReference>
<dbReference type="InterPro" id="IPR036182">
    <property type="entry name" value="PCuAC_sf"/>
</dbReference>